<accession>A0A7R9QI73</accession>
<keyword evidence="3" id="KW-1185">Reference proteome</keyword>
<gene>
    <name evidence="2" type="ORF">OSB1V03_LOCUS20372</name>
</gene>
<dbReference type="InterPro" id="IPR005036">
    <property type="entry name" value="CBM21_dom"/>
</dbReference>
<reference evidence="2" key="1">
    <citation type="submission" date="2020-11" db="EMBL/GenBank/DDBJ databases">
        <authorList>
            <person name="Tran Van P."/>
        </authorList>
    </citation>
    <scope>NUCLEOTIDE SEQUENCE</scope>
</reference>
<sequence length="298" mass="33115">MALCVGTRTVTSRSLDYQMFICDTQQQSAAAWLAAAMNEVRIDNKHKPACRQPQTVQPFSRPNSRGVRMPASILRPCSAPVSPTGDISSPPVSPNGEIKKNVRFADSAPGGQLECVKYYALSPVPIRRRSLPRANSLPTDVTGQQQHYAYFIKPTFANPSLRADQFADRLHRQSVCLHSVSTTGTNNIVYGLIAVRNHTYAKRVAVRYSSDDWRSAVDTVADYSHTSCGADMFTFAIDCKPLEFTQPMATTGAQRAPPVAPFNQRLHFVCRYETATGDQYWDNNDGHDYCVNLLVNDY</sequence>
<dbReference type="EMBL" id="CAJPIZ010033368">
    <property type="protein sequence ID" value="CAG2120425.1"/>
    <property type="molecule type" value="Genomic_DNA"/>
</dbReference>
<dbReference type="AlphaFoldDB" id="A0A7R9QI73"/>
<dbReference type="PANTHER" id="PTHR12307:SF36">
    <property type="entry name" value="GLYCOGEN-BINDING SUBUNIT 76A"/>
    <property type="match status" value="1"/>
</dbReference>
<dbReference type="InterPro" id="IPR038175">
    <property type="entry name" value="CBM21_dom_sf"/>
</dbReference>
<feature type="non-terminal residue" evidence="2">
    <location>
        <position position="1"/>
    </location>
</feature>
<dbReference type="InterPro" id="IPR050782">
    <property type="entry name" value="PP1_regulatory_subunit_3"/>
</dbReference>
<dbReference type="PANTHER" id="PTHR12307">
    <property type="entry name" value="PROTEIN PHOSPHATASE 1 REGULATORY SUBUNIT"/>
    <property type="match status" value="1"/>
</dbReference>
<evidence type="ECO:0000313" key="2">
    <source>
        <dbReference type="EMBL" id="CAD7645153.1"/>
    </source>
</evidence>
<proteinExistence type="predicted"/>
<dbReference type="PROSITE" id="PS51159">
    <property type="entry name" value="CBM21"/>
    <property type="match status" value="1"/>
</dbReference>
<name>A0A7R9QI73_9ACAR</name>
<dbReference type="OrthoDB" id="8942186at2759"/>
<dbReference type="EMBL" id="OC887943">
    <property type="protein sequence ID" value="CAD7645153.1"/>
    <property type="molecule type" value="Genomic_DNA"/>
</dbReference>
<dbReference type="GO" id="GO:0008157">
    <property type="term" value="F:protein phosphatase 1 binding"/>
    <property type="evidence" value="ECO:0007669"/>
    <property type="project" value="TreeGrafter"/>
</dbReference>
<feature type="domain" description="CBM21" evidence="1">
    <location>
        <begin position="167"/>
        <end position="292"/>
    </location>
</feature>
<evidence type="ECO:0000259" key="1">
    <source>
        <dbReference type="PROSITE" id="PS51159"/>
    </source>
</evidence>
<dbReference type="GO" id="GO:0000164">
    <property type="term" value="C:protein phosphatase type 1 complex"/>
    <property type="evidence" value="ECO:0007669"/>
    <property type="project" value="TreeGrafter"/>
</dbReference>
<dbReference type="Proteomes" id="UP000759131">
    <property type="component" value="Unassembled WGS sequence"/>
</dbReference>
<evidence type="ECO:0000313" key="3">
    <source>
        <dbReference type="Proteomes" id="UP000759131"/>
    </source>
</evidence>
<protein>
    <recommendedName>
        <fullName evidence="1">CBM21 domain-containing protein</fullName>
    </recommendedName>
</protein>
<dbReference type="Gene3D" id="2.60.40.2440">
    <property type="entry name" value="Carbohydrate binding type-21 domain"/>
    <property type="match status" value="1"/>
</dbReference>
<organism evidence="2">
    <name type="scientific">Medioppia subpectinata</name>
    <dbReference type="NCBI Taxonomy" id="1979941"/>
    <lineage>
        <taxon>Eukaryota</taxon>
        <taxon>Metazoa</taxon>
        <taxon>Ecdysozoa</taxon>
        <taxon>Arthropoda</taxon>
        <taxon>Chelicerata</taxon>
        <taxon>Arachnida</taxon>
        <taxon>Acari</taxon>
        <taxon>Acariformes</taxon>
        <taxon>Sarcoptiformes</taxon>
        <taxon>Oribatida</taxon>
        <taxon>Brachypylina</taxon>
        <taxon>Oppioidea</taxon>
        <taxon>Oppiidae</taxon>
        <taxon>Medioppia</taxon>
    </lineage>
</organism>
<dbReference type="Pfam" id="PF03370">
    <property type="entry name" value="CBM_21"/>
    <property type="match status" value="1"/>
</dbReference>